<accession>A0A1F5KCB1</accession>
<dbReference type="AlphaFoldDB" id="A0A1F5KCB1"/>
<feature type="transmembrane region" description="Helical" evidence="1">
    <location>
        <begin position="308"/>
        <end position="329"/>
    </location>
</feature>
<feature type="transmembrane region" description="Helical" evidence="1">
    <location>
        <begin position="71"/>
        <end position="91"/>
    </location>
</feature>
<feature type="transmembrane region" description="Helical" evidence="1">
    <location>
        <begin position="258"/>
        <end position="275"/>
    </location>
</feature>
<feature type="transmembrane region" description="Helical" evidence="1">
    <location>
        <begin position="281"/>
        <end position="301"/>
    </location>
</feature>
<evidence type="ECO:0008006" key="4">
    <source>
        <dbReference type="Google" id="ProtNLM"/>
    </source>
</evidence>
<evidence type="ECO:0000313" key="2">
    <source>
        <dbReference type="EMBL" id="OGE38261.1"/>
    </source>
</evidence>
<protein>
    <recommendedName>
        <fullName evidence="4">Glycosyltransferase RgtA/B/C/D-like domain-containing protein</fullName>
    </recommendedName>
</protein>
<name>A0A1F5KCB1_9BACT</name>
<feature type="transmembrane region" description="Helical" evidence="1">
    <location>
        <begin position="143"/>
        <end position="175"/>
    </location>
</feature>
<evidence type="ECO:0000313" key="3">
    <source>
        <dbReference type="Proteomes" id="UP000176527"/>
    </source>
</evidence>
<keyword evidence="1" id="KW-0472">Membrane</keyword>
<feature type="transmembrane region" description="Helical" evidence="1">
    <location>
        <begin position="97"/>
        <end position="114"/>
    </location>
</feature>
<feature type="transmembrane region" description="Helical" evidence="1">
    <location>
        <begin position="232"/>
        <end position="251"/>
    </location>
</feature>
<keyword evidence="1" id="KW-1133">Transmembrane helix</keyword>
<dbReference type="Proteomes" id="UP000176527">
    <property type="component" value="Unassembled WGS sequence"/>
</dbReference>
<feature type="transmembrane region" description="Helical" evidence="1">
    <location>
        <begin position="5"/>
        <end position="25"/>
    </location>
</feature>
<proteinExistence type="predicted"/>
<reference evidence="2 3" key="1">
    <citation type="journal article" date="2016" name="Nat. Commun.">
        <title>Thousands of microbial genomes shed light on interconnected biogeochemical processes in an aquifer system.</title>
        <authorList>
            <person name="Anantharaman K."/>
            <person name="Brown C.T."/>
            <person name="Hug L.A."/>
            <person name="Sharon I."/>
            <person name="Castelle C.J."/>
            <person name="Probst A.J."/>
            <person name="Thomas B.C."/>
            <person name="Singh A."/>
            <person name="Wilkins M.J."/>
            <person name="Karaoz U."/>
            <person name="Brodie E.L."/>
            <person name="Williams K.H."/>
            <person name="Hubbard S.S."/>
            <person name="Banfield J.F."/>
        </authorList>
    </citation>
    <scope>NUCLEOTIDE SEQUENCE [LARGE SCALE GENOMIC DNA]</scope>
</reference>
<feature type="transmembrane region" description="Helical" evidence="1">
    <location>
        <begin position="182"/>
        <end position="212"/>
    </location>
</feature>
<evidence type="ECO:0000256" key="1">
    <source>
        <dbReference type="SAM" id="Phobius"/>
    </source>
</evidence>
<keyword evidence="1" id="KW-0812">Transmembrane</keyword>
<sequence length="451" mass="52747">MIYIFFLIIISVHSLILSNIQFTAWPEMFSYPYLLNNGFKMYKDIGFPYQPILPLILEFVFRIFGFKLLSLQIFTWLIILINDCLIFLISLKLTGKKILSVIPLAIYVLIQPLAEGNMLWFDLATTPFILLGVYLLLKLKSTINYFLFGLMFSIAFFIKQQTGILYLLLISYLILSKNFREMFYILAGSILPAIFVLFYVIFNGIISDYIFWTIEVPVLWYPKFPGYTDLPSIKEALFVGILFIPVVYSGFKLLGKDTNFTVVFFLFTGAFIAAFPRFAFFRFQPALALYVVLLMYIIPVLKIRFRLIFYSIAILVFGLLLKNNLQFFYLPARFYGDSEYKTSQNMGNFVSHGQTLYLLNEHSLFYILTSTIPPKPWIDNYVWYMEIEGMQTKVIDGLNKNPPKIIFRKNPIAGNWYNLGAYEPKKIVEYIEQNYQKTAIIESEIEVWKRN</sequence>
<comment type="caution">
    <text evidence="2">The sequence shown here is derived from an EMBL/GenBank/DDBJ whole genome shotgun (WGS) entry which is preliminary data.</text>
</comment>
<organism evidence="2 3">
    <name type="scientific">Candidatus Daviesbacteria bacterium RIFCSPHIGHO2_12_FULL_37_11</name>
    <dbReference type="NCBI Taxonomy" id="1797777"/>
    <lineage>
        <taxon>Bacteria</taxon>
        <taxon>Candidatus Daviesiibacteriota</taxon>
    </lineage>
</organism>
<dbReference type="EMBL" id="MFDE01000025">
    <property type="protein sequence ID" value="OGE38261.1"/>
    <property type="molecule type" value="Genomic_DNA"/>
</dbReference>
<gene>
    <name evidence="2" type="ORF">A3F00_02965</name>
</gene>
<feature type="transmembrane region" description="Helical" evidence="1">
    <location>
        <begin position="45"/>
        <end position="64"/>
    </location>
</feature>